<evidence type="ECO:0000313" key="3">
    <source>
        <dbReference type="Proteomes" id="UP000789342"/>
    </source>
</evidence>
<organism evidence="2 3">
    <name type="scientific">Acaulospora morrowiae</name>
    <dbReference type="NCBI Taxonomy" id="94023"/>
    <lineage>
        <taxon>Eukaryota</taxon>
        <taxon>Fungi</taxon>
        <taxon>Fungi incertae sedis</taxon>
        <taxon>Mucoromycota</taxon>
        <taxon>Glomeromycotina</taxon>
        <taxon>Glomeromycetes</taxon>
        <taxon>Diversisporales</taxon>
        <taxon>Acaulosporaceae</taxon>
        <taxon>Acaulospora</taxon>
    </lineage>
</organism>
<feature type="chain" id="PRO_5040158860" evidence="1">
    <location>
        <begin position="20"/>
        <end position="248"/>
    </location>
</feature>
<proteinExistence type="predicted"/>
<sequence>MSLLHILFIGLIYLPSILAKLKGLKSLKNDEPLDINAQWSPEDSHCINVLTPPPNTILAPYYRVYIRWSTDPECDPMNKLTNFLITLHNDPKSSGNSIVTYGSEPKITSKWSQPITSNVISNEFLWTVPLIQQDDGFGSSAIKNTSLFYIRIETEAMIDDHMRTAFGITGPLTIKSNPDKENKTLFAPVKEVLKAQVLSSSNGSTFKNVSSGIIQVKILWKWVCDMVTRRGKIGKMNENELDASRTHT</sequence>
<feature type="signal peptide" evidence="1">
    <location>
        <begin position="1"/>
        <end position="19"/>
    </location>
</feature>
<name>A0A9N8YZZ6_9GLOM</name>
<dbReference type="Proteomes" id="UP000789342">
    <property type="component" value="Unassembled WGS sequence"/>
</dbReference>
<feature type="non-terminal residue" evidence="2">
    <location>
        <position position="248"/>
    </location>
</feature>
<comment type="caution">
    <text evidence="2">The sequence shown here is derived from an EMBL/GenBank/DDBJ whole genome shotgun (WGS) entry which is preliminary data.</text>
</comment>
<evidence type="ECO:0000313" key="2">
    <source>
        <dbReference type="EMBL" id="CAG8463799.1"/>
    </source>
</evidence>
<evidence type="ECO:0000256" key="1">
    <source>
        <dbReference type="SAM" id="SignalP"/>
    </source>
</evidence>
<dbReference type="AlphaFoldDB" id="A0A9N8YZZ6"/>
<accession>A0A9N8YZZ6</accession>
<reference evidence="2" key="1">
    <citation type="submission" date="2021-06" db="EMBL/GenBank/DDBJ databases">
        <authorList>
            <person name="Kallberg Y."/>
            <person name="Tangrot J."/>
            <person name="Rosling A."/>
        </authorList>
    </citation>
    <scope>NUCLEOTIDE SEQUENCE</scope>
    <source>
        <strain evidence="2">CL551</strain>
    </source>
</reference>
<protein>
    <submittedName>
        <fullName evidence="2">9840_t:CDS:1</fullName>
    </submittedName>
</protein>
<keyword evidence="3" id="KW-1185">Reference proteome</keyword>
<keyword evidence="1" id="KW-0732">Signal</keyword>
<gene>
    <name evidence="2" type="ORF">AMORRO_LOCUS1529</name>
</gene>
<dbReference type="OrthoDB" id="2408539at2759"/>
<dbReference type="EMBL" id="CAJVPV010000577">
    <property type="protein sequence ID" value="CAG8463799.1"/>
    <property type="molecule type" value="Genomic_DNA"/>
</dbReference>